<dbReference type="InterPro" id="IPR047817">
    <property type="entry name" value="ABC2_TM_bact-type"/>
</dbReference>
<dbReference type="InterPro" id="IPR013525">
    <property type="entry name" value="ABC2_TM"/>
</dbReference>
<comment type="similarity">
    <text evidence="2">Belongs to the ABC-2 integral membrane protein family.</text>
</comment>
<gene>
    <name evidence="9" type="ORF">SAMN04488081_0523</name>
</gene>
<comment type="caution">
    <text evidence="9">The sequence shown here is derived from an EMBL/GenBank/DDBJ whole genome shotgun (WGS) entry which is preliminary data.</text>
</comment>
<keyword evidence="10" id="KW-1185">Reference proteome</keyword>
<name>A0A1H3BPP4_9BACI</name>
<dbReference type="EMBL" id="FNOS01000001">
    <property type="protein sequence ID" value="SDX43883.1"/>
    <property type="molecule type" value="Genomic_DNA"/>
</dbReference>
<evidence type="ECO:0000256" key="5">
    <source>
        <dbReference type="ARBA" id="ARBA00022692"/>
    </source>
</evidence>
<evidence type="ECO:0000256" key="2">
    <source>
        <dbReference type="ARBA" id="ARBA00007783"/>
    </source>
</evidence>
<dbReference type="PROSITE" id="PS51012">
    <property type="entry name" value="ABC_TM2"/>
    <property type="match status" value="1"/>
</dbReference>
<feature type="domain" description="ABC transmembrane type-2" evidence="8">
    <location>
        <begin position="108"/>
        <end position="334"/>
    </location>
</feature>
<keyword evidence="3" id="KW-0813">Transport</keyword>
<proteinExistence type="inferred from homology"/>
<sequence>MNILIVAKRILRQFLRDKRSVALMVVAPGLILSLLWLVLDNDSRTAEVAVVEAPEQIYEQLASGKMEVSILDEKTAQKQLNDAEIDALLKWDENRPLLILEGSDPTDHQMIRTSIQEAMGVDRKEAVSIQYWHGSEDMNFFDYTGPVLIGFFIFFFVFLVGGVSFLRERTQGTLERVLATPIQRYELVGGYLLGFGLFTLLQSVLIVLYSVYVLDMYMVGEMWMVLFITMLLALTALSLGTLLSTYAKNEFQMIQFIPLVIVPQLFFSGLFPIEGLSSWVQVLGKLMPLTYGAEALRGIMLRNENLGDLQWQVFMLLMFFAIFTLLNVKALRRHRNL</sequence>
<protein>
    <submittedName>
        <fullName evidence="9">ABC-2 type transport system permease protein</fullName>
    </submittedName>
</protein>
<evidence type="ECO:0000313" key="9">
    <source>
        <dbReference type="EMBL" id="SDX43883.1"/>
    </source>
</evidence>
<keyword evidence="5" id="KW-0812">Transmembrane</keyword>
<dbReference type="InterPro" id="IPR051449">
    <property type="entry name" value="ABC-2_transporter_component"/>
</dbReference>
<evidence type="ECO:0000256" key="3">
    <source>
        <dbReference type="ARBA" id="ARBA00022448"/>
    </source>
</evidence>
<accession>A0A1H3BPP4</accession>
<evidence type="ECO:0000256" key="4">
    <source>
        <dbReference type="ARBA" id="ARBA00022475"/>
    </source>
</evidence>
<evidence type="ECO:0000256" key="6">
    <source>
        <dbReference type="ARBA" id="ARBA00022989"/>
    </source>
</evidence>
<dbReference type="PANTHER" id="PTHR30294">
    <property type="entry name" value="MEMBRANE COMPONENT OF ABC TRANSPORTER YHHJ-RELATED"/>
    <property type="match status" value="1"/>
</dbReference>
<reference evidence="9 10" key="1">
    <citation type="submission" date="2016-10" db="EMBL/GenBank/DDBJ databases">
        <authorList>
            <person name="Varghese N."/>
            <person name="Submissions S."/>
        </authorList>
    </citation>
    <scope>NUCLEOTIDE SEQUENCE [LARGE SCALE GENOMIC DNA]</scope>
    <source>
        <strain evidence="9 10">DSM 20748</strain>
    </source>
</reference>
<evidence type="ECO:0000256" key="7">
    <source>
        <dbReference type="ARBA" id="ARBA00023136"/>
    </source>
</evidence>
<keyword evidence="7" id="KW-0472">Membrane</keyword>
<dbReference type="RefSeq" id="WP_008590006.1">
    <property type="nucleotide sequence ID" value="NZ_FNOS01000001.1"/>
</dbReference>
<keyword evidence="4" id="KW-1003">Cell membrane</keyword>
<keyword evidence="6" id="KW-1133">Transmembrane helix</keyword>
<dbReference type="Proteomes" id="UP000198647">
    <property type="component" value="Unassembled WGS sequence"/>
</dbReference>
<dbReference type="PANTHER" id="PTHR30294:SF38">
    <property type="entry name" value="TRANSPORT PERMEASE PROTEIN"/>
    <property type="match status" value="1"/>
</dbReference>
<comment type="subcellular location">
    <subcellularLocation>
        <location evidence="1">Cell membrane</location>
        <topology evidence="1">Multi-pass membrane protein</topology>
    </subcellularLocation>
</comment>
<evidence type="ECO:0000313" key="10">
    <source>
        <dbReference type="Proteomes" id="UP000198647"/>
    </source>
</evidence>
<evidence type="ECO:0000256" key="1">
    <source>
        <dbReference type="ARBA" id="ARBA00004651"/>
    </source>
</evidence>
<organism evidence="9 10">
    <name type="scientific">Salimicrobium album</name>
    <dbReference type="NCBI Taxonomy" id="50717"/>
    <lineage>
        <taxon>Bacteria</taxon>
        <taxon>Bacillati</taxon>
        <taxon>Bacillota</taxon>
        <taxon>Bacilli</taxon>
        <taxon>Bacillales</taxon>
        <taxon>Bacillaceae</taxon>
        <taxon>Salimicrobium</taxon>
    </lineage>
</organism>
<dbReference type="Pfam" id="PF12698">
    <property type="entry name" value="ABC2_membrane_3"/>
    <property type="match status" value="1"/>
</dbReference>
<evidence type="ECO:0000259" key="8">
    <source>
        <dbReference type="PROSITE" id="PS51012"/>
    </source>
</evidence>